<dbReference type="EMBL" id="QXWZ01000005">
    <property type="protein sequence ID" value="NBI78077.1"/>
    <property type="molecule type" value="Genomic_DNA"/>
</dbReference>
<dbReference type="InterPro" id="IPR000994">
    <property type="entry name" value="Pept_M24"/>
</dbReference>
<organism evidence="2 3">
    <name type="scientific">Anaerotruncus colihominis</name>
    <dbReference type="NCBI Taxonomy" id="169435"/>
    <lineage>
        <taxon>Bacteria</taxon>
        <taxon>Bacillati</taxon>
        <taxon>Bacillota</taxon>
        <taxon>Clostridia</taxon>
        <taxon>Eubacteriales</taxon>
        <taxon>Oscillospiraceae</taxon>
        <taxon>Anaerotruncus</taxon>
    </lineage>
</organism>
<evidence type="ECO:0000313" key="3">
    <source>
        <dbReference type="Proteomes" id="UP000446348"/>
    </source>
</evidence>
<dbReference type="Pfam" id="PF00557">
    <property type="entry name" value="Peptidase_M24"/>
    <property type="match status" value="1"/>
</dbReference>
<dbReference type="AlphaFoldDB" id="A0A845RFE1"/>
<sequence length="469" mass="52650">MKQMSKIQLVKSDPLFMQEVDTPVVTLEKEDYLLRLNLLVERIKTCGYTHAVIYGDREHFSHIEYFTSYDCRFEEALFIVNAAGETAILVGNEGLAYSEQIPYPIRRILYQNFSLQGQPKDQLRPLSTLFSELGIGRESKVGLVGVKYFESSIEGDPVHTFDLPSYILDGLYRVCPQEQVFQFGQELTGYPDGIRIRLHSAKEIAWAESAGNRAARAVQRMFKHMKPGMSELEVSASAGVELEPLNVHPMINFGARSVSRGLKSPLQSERLALGQVCGLCYSVRGNLTSKISVAAYDLNSWADELKPYYETFYQAHFAAMAAWYESAKIGVCCGDVYKAVYRHISHEEHGITLNPGHSTGTEEWLNSAFCPGSSHKISDGEFVQVDIIASGSNPVRTSICEDAVVFAGERLRAQLREQFPDVYARILARQKAMREVLGIQISDELLPMSNLNGVYYPFMLNLDTVFACR</sequence>
<dbReference type="InterPro" id="IPR036005">
    <property type="entry name" value="Creatinase/aminopeptidase-like"/>
</dbReference>
<comment type="caution">
    <text evidence="2">The sequence shown here is derived from an EMBL/GenBank/DDBJ whole genome shotgun (WGS) entry which is preliminary data.</text>
</comment>
<reference evidence="2 3" key="1">
    <citation type="submission" date="2018-08" db="EMBL/GenBank/DDBJ databases">
        <title>Murine metabolic-syndrome-specific gut microbial biobank.</title>
        <authorList>
            <person name="Liu C."/>
        </authorList>
    </citation>
    <scope>NUCLEOTIDE SEQUENCE [LARGE SCALE GENOMIC DNA]</scope>
    <source>
        <strain evidence="2 3">X69</strain>
    </source>
</reference>
<evidence type="ECO:0000259" key="1">
    <source>
        <dbReference type="Pfam" id="PF00557"/>
    </source>
</evidence>
<dbReference type="SUPFAM" id="SSF55920">
    <property type="entry name" value="Creatinase/aminopeptidase"/>
    <property type="match status" value="1"/>
</dbReference>
<proteinExistence type="predicted"/>
<dbReference type="Proteomes" id="UP000446348">
    <property type="component" value="Unassembled WGS sequence"/>
</dbReference>
<evidence type="ECO:0000313" key="2">
    <source>
        <dbReference type="EMBL" id="NBI78077.1"/>
    </source>
</evidence>
<accession>A0A845RFE1</accession>
<dbReference type="Gene3D" id="3.90.230.10">
    <property type="entry name" value="Creatinase/methionine aminopeptidase superfamily"/>
    <property type="match status" value="1"/>
</dbReference>
<gene>
    <name evidence="2" type="ORF">D3Z39_04190</name>
</gene>
<name>A0A845RFE1_9FIRM</name>
<feature type="domain" description="Peptidase M24" evidence="1">
    <location>
        <begin position="209"/>
        <end position="361"/>
    </location>
</feature>
<protein>
    <submittedName>
        <fullName evidence="2">M24 family metallopeptidase</fullName>
    </submittedName>
</protein>